<dbReference type="AlphaFoldDB" id="A0A5J5F4F5"/>
<proteinExistence type="inferred from homology"/>
<evidence type="ECO:0000256" key="3">
    <source>
        <dbReference type="ARBA" id="ARBA00023006"/>
    </source>
</evidence>
<name>A0A5J5F4F5_9PEZI</name>
<evidence type="ECO:0000313" key="4">
    <source>
        <dbReference type="EMBL" id="KAA8911137.1"/>
    </source>
</evidence>
<evidence type="ECO:0000313" key="5">
    <source>
        <dbReference type="Proteomes" id="UP000326924"/>
    </source>
</evidence>
<dbReference type="GO" id="GO:0000045">
    <property type="term" value="P:autophagosome assembly"/>
    <property type="evidence" value="ECO:0007669"/>
    <property type="project" value="TreeGrafter"/>
</dbReference>
<comment type="similarity">
    <text evidence="1">Belongs to the ATG101 family.</text>
</comment>
<sequence length="188" mass="21553">MDQPPVFTLDVLTDRQLLSDVLKGVLTTLFFHRLFNSLRPRTRDLLDLTLPTFDDAELEASIDARLATLARYLSVESAAAGERARLQVQFFEKRPRRAGWFGKAEEKVCWEEWRIEVEVVGWRSEAERATVRERIEEQLHRTVLKIITTASNEKSHVPPITTNDANPFPYAIALAPKGETWGTRMGIF</sequence>
<dbReference type="PANTHER" id="PTHR13292">
    <property type="entry name" value="AUTOPHAGY-RELATED PROTEIN 101"/>
    <property type="match status" value="1"/>
</dbReference>
<dbReference type="EMBL" id="VXIS01000039">
    <property type="protein sequence ID" value="KAA8911137.1"/>
    <property type="molecule type" value="Genomic_DNA"/>
</dbReference>
<dbReference type="OrthoDB" id="10259639at2759"/>
<dbReference type="GO" id="GO:0019901">
    <property type="term" value="F:protein kinase binding"/>
    <property type="evidence" value="ECO:0007669"/>
    <property type="project" value="TreeGrafter"/>
</dbReference>
<accession>A0A5J5F4F5</accession>
<dbReference type="GO" id="GO:0000407">
    <property type="term" value="C:phagophore assembly site"/>
    <property type="evidence" value="ECO:0007669"/>
    <property type="project" value="TreeGrafter"/>
</dbReference>
<comment type="caution">
    <text evidence="4">The sequence shown here is derived from an EMBL/GenBank/DDBJ whole genome shotgun (WGS) entry which is preliminary data.</text>
</comment>
<organism evidence="4 5">
    <name type="scientific">Sphaerosporella brunnea</name>
    <dbReference type="NCBI Taxonomy" id="1250544"/>
    <lineage>
        <taxon>Eukaryota</taxon>
        <taxon>Fungi</taxon>
        <taxon>Dikarya</taxon>
        <taxon>Ascomycota</taxon>
        <taxon>Pezizomycotina</taxon>
        <taxon>Pezizomycetes</taxon>
        <taxon>Pezizales</taxon>
        <taxon>Pyronemataceae</taxon>
        <taxon>Sphaerosporella</taxon>
    </lineage>
</organism>
<reference evidence="4 5" key="1">
    <citation type="submission" date="2019-09" db="EMBL/GenBank/DDBJ databases">
        <title>Draft genome of the ectomycorrhizal ascomycete Sphaerosporella brunnea.</title>
        <authorList>
            <consortium name="DOE Joint Genome Institute"/>
            <person name="Benucci G.M."/>
            <person name="Marozzi G."/>
            <person name="Antonielli L."/>
            <person name="Sanchez S."/>
            <person name="Marco P."/>
            <person name="Wang X."/>
            <person name="Falini L.B."/>
            <person name="Barry K."/>
            <person name="Haridas S."/>
            <person name="Lipzen A."/>
            <person name="Labutti K."/>
            <person name="Grigoriev I.V."/>
            <person name="Murat C."/>
            <person name="Martin F."/>
            <person name="Albertini E."/>
            <person name="Donnini D."/>
            <person name="Bonito G."/>
        </authorList>
    </citation>
    <scope>NUCLEOTIDE SEQUENCE [LARGE SCALE GENOMIC DNA]</scope>
    <source>
        <strain evidence="4 5">Sb_GMNB300</strain>
    </source>
</reference>
<dbReference type="PANTHER" id="PTHR13292:SF0">
    <property type="entry name" value="AUTOPHAGY-RELATED PROTEIN 101"/>
    <property type="match status" value="1"/>
</dbReference>
<gene>
    <name evidence="4" type="ORF">FN846DRAFT_808830</name>
</gene>
<keyword evidence="3" id="KW-0072">Autophagy</keyword>
<dbReference type="Pfam" id="PF07855">
    <property type="entry name" value="ATG101"/>
    <property type="match status" value="1"/>
</dbReference>
<evidence type="ECO:0000256" key="2">
    <source>
        <dbReference type="ARBA" id="ARBA00018874"/>
    </source>
</evidence>
<keyword evidence="5" id="KW-1185">Reference proteome</keyword>
<dbReference type="GO" id="GO:1990316">
    <property type="term" value="C:Atg1/ULK1 kinase complex"/>
    <property type="evidence" value="ECO:0007669"/>
    <property type="project" value="TreeGrafter"/>
</dbReference>
<dbReference type="InParanoid" id="A0A5J5F4F5"/>
<dbReference type="InterPro" id="IPR012445">
    <property type="entry name" value="ATG101"/>
</dbReference>
<evidence type="ECO:0000256" key="1">
    <source>
        <dbReference type="ARBA" id="ARBA00007130"/>
    </source>
</evidence>
<protein>
    <recommendedName>
        <fullName evidence="2">Autophagy-related protein 101</fullName>
    </recommendedName>
</protein>
<dbReference type="Proteomes" id="UP000326924">
    <property type="component" value="Unassembled WGS sequence"/>
</dbReference>